<organism evidence="1 2">
    <name type="scientific">Apilactobacillus apinorum</name>
    <dbReference type="NCBI Taxonomy" id="1218495"/>
    <lineage>
        <taxon>Bacteria</taxon>
        <taxon>Bacillati</taxon>
        <taxon>Bacillota</taxon>
        <taxon>Bacilli</taxon>
        <taxon>Lactobacillales</taxon>
        <taxon>Lactobacillaceae</taxon>
        <taxon>Apilactobacillus</taxon>
    </lineage>
</organism>
<accession>A0ABP9ZIA9</accession>
<dbReference type="Proteomes" id="UP001438112">
    <property type="component" value="Unassembled WGS sequence"/>
</dbReference>
<keyword evidence="2" id="KW-1185">Reference proteome</keyword>
<comment type="caution">
    <text evidence="1">The sequence shown here is derived from an EMBL/GenBank/DDBJ whole genome shotgun (WGS) entry which is preliminary data.</text>
</comment>
<protein>
    <submittedName>
        <fullName evidence="1">Uncharacterized protein</fullName>
    </submittedName>
</protein>
<evidence type="ECO:0000313" key="2">
    <source>
        <dbReference type="Proteomes" id="UP001438112"/>
    </source>
</evidence>
<reference evidence="1 2" key="1">
    <citation type="submission" date="2024-03" db="EMBL/GenBank/DDBJ databases">
        <title>Inconsistent identification of Apilactobacillus kunkeei-related strains obtained by well-developed overall genome related indices.</title>
        <authorList>
            <person name="Maeno S."/>
            <person name="Endo A."/>
        </authorList>
    </citation>
    <scope>NUCLEOTIDE SEQUENCE [LARGE SCALE GENOMIC DNA]</scope>
    <source>
        <strain evidence="1 2">20H-10</strain>
    </source>
</reference>
<proteinExistence type="predicted"/>
<gene>
    <name evidence="1" type="ORF">AP20H10_08770</name>
</gene>
<evidence type="ECO:0000313" key="1">
    <source>
        <dbReference type="EMBL" id="GAA6114514.1"/>
    </source>
</evidence>
<sequence length="386" mass="44046">MNSVIAQLSAAQDKNQLVNIYLNSGDIFYTGYVQKVNNDELVIATYESSGLADGYVAIKTSLIESVETSSDDLSSIEEKMAIANQVGLFESRPTDLQFDSDINLFPQIIIQAYINHEIILIHDNDESRFYTGIVQKINNESFDFYRLDKFNFIDNQVATMGFNQSMIIEFQGRELSVMSKVVDKVSENNIAHTAESINNIIDILATSYHHHQLIEVRCRYNDHFFYVGEVIMLNDDGIILKVVDMSGQFGGYVYIKMNGIERVTIGNDYLELVELMRQQNVVDNRIAQPVLNDSREFDSTEDNMIAVLSQSMNKKQLIRIQLKSGTSYLGYPSKIMDETMKFNLLDETTTFFIYGKEIALSDVVEIGFEYIYAYLDEQRLKANGDM</sequence>
<name>A0ABP9ZIA9_9LACO</name>
<dbReference type="EMBL" id="BAABVV010000036">
    <property type="protein sequence ID" value="GAA6114514.1"/>
    <property type="molecule type" value="Genomic_DNA"/>
</dbReference>
<dbReference type="RefSeq" id="WP_353318068.1">
    <property type="nucleotide sequence ID" value="NZ_BAABVV010000036.1"/>
</dbReference>